<sequence length="143" mass="16630">MAWLPPTIESVEFINMRFLNKRLEIRRLPESMQRLSAVYCNLNGTLDLQSFPVNMSFINLKRNDFIGTLDLTQLPESMQTIFVIQNSLDTIVFSNRLLPKEFLQANFYQVKKIRMVPIDGKKADSRISLLSSDIPRYVNRMGL</sequence>
<organism evidence="1">
    <name type="scientific">Paramoeba aestuarina</name>
    <dbReference type="NCBI Taxonomy" id="180227"/>
    <lineage>
        <taxon>Eukaryota</taxon>
        <taxon>Amoebozoa</taxon>
        <taxon>Discosea</taxon>
        <taxon>Flabellinia</taxon>
        <taxon>Dactylopodida</taxon>
        <taxon>Paramoebidae</taxon>
        <taxon>Paramoeba</taxon>
    </lineage>
</organism>
<reference evidence="1" key="1">
    <citation type="submission" date="2021-01" db="EMBL/GenBank/DDBJ databases">
        <authorList>
            <person name="Corre E."/>
            <person name="Pelletier E."/>
            <person name="Niang G."/>
            <person name="Scheremetjew M."/>
            <person name="Finn R."/>
            <person name="Kale V."/>
            <person name="Holt S."/>
            <person name="Cochrane G."/>
            <person name="Meng A."/>
            <person name="Brown T."/>
            <person name="Cohen L."/>
        </authorList>
    </citation>
    <scope>NUCLEOTIDE SEQUENCE</scope>
    <source>
        <strain evidence="1">SoJaBio B1-5/56/2</strain>
    </source>
</reference>
<dbReference type="EMBL" id="HBKR01000379">
    <property type="protein sequence ID" value="CAE2263370.1"/>
    <property type="molecule type" value="Transcribed_RNA"/>
</dbReference>
<dbReference type="AlphaFoldDB" id="A0A7S4JHV5"/>
<name>A0A7S4JHV5_9EUKA</name>
<evidence type="ECO:0000313" key="1">
    <source>
        <dbReference type="EMBL" id="CAE2263370.1"/>
    </source>
</evidence>
<proteinExistence type="predicted"/>
<protein>
    <submittedName>
        <fullName evidence="1">Uncharacterized protein</fullName>
    </submittedName>
</protein>
<gene>
    <name evidence="1" type="ORF">NAES01612_LOCUS204</name>
</gene>
<accession>A0A7S4JHV5</accession>